<evidence type="ECO:0000313" key="5">
    <source>
        <dbReference type="Proteomes" id="UP000261500"/>
    </source>
</evidence>
<accession>A0A3B3VJJ4</accession>
<dbReference type="Pfam" id="PF00078">
    <property type="entry name" value="RVT_1"/>
    <property type="match status" value="1"/>
</dbReference>
<dbReference type="CDD" id="cd01650">
    <property type="entry name" value="RT_nLTR_like"/>
    <property type="match status" value="1"/>
</dbReference>
<dbReference type="PROSITE" id="PS00028">
    <property type="entry name" value="ZINC_FINGER_C2H2_1"/>
    <property type="match status" value="1"/>
</dbReference>
<keyword evidence="1" id="KW-0862">Zinc</keyword>
<dbReference type="Ensembl" id="ENSPLAT00000001745.1">
    <property type="protein sequence ID" value="ENSPLAP00000025087.1"/>
    <property type="gene ID" value="ENSPLAG00000011810.1"/>
</dbReference>
<evidence type="ECO:0000259" key="2">
    <source>
        <dbReference type="PROSITE" id="PS50157"/>
    </source>
</evidence>
<keyword evidence="5" id="KW-1185">Reference proteome</keyword>
<sequence length="1060" mass="116938">MAIPASNPSTGPAPSLALRSAGNVTFLCPDKDWMSTLGSGSKLPVTVTVGLGAPWREMPCPLCRAPLKTAKVGFAHFIKKHQARKVNWFCLKCNSSKPGLLSAACHAAKCGTGTRVRPTAIHSYVCGTCSSSFSTKRGLSMHAKKHGSAGCVPRLVEPDENPNSGFEGLFSPLPPPKDKVGPRPVGSLKSCLERTIRDGEIPPGGLHPLRSSPALVNRTLSGYIKQMRRSNKIYGRKPWKPRGFGVARVKTRCSFRTIQNLYTSNMAAAASLILDGKEATSCNIPLRAIETAYSEIWEKDDRYMELGVFGALPEADNEPLLMAVTPNEVMSALRGSKGKSAPGPDGIRKPHLLRWDKDGKLLASLYNTILYNSKLPKLLKNSRTTLVPKSPNQAELKVVDNWRPITLSSSILRLFSKILCARLSEACPTHPSQKGFTRGVGCSTNLMLLDGVIRRAVRQKETLAVVFIDLARAFDSVSHKLIREVLARRKVDSGICDLISDAYSQTSSRVVTKRGRTRAIQLKVGVKQGDPMSPLLFNLCLDPLLTFLDLRGSGYTLSGQRITALAYADDLVLLSGSWAGMAVNLKILERFLELTGLDVKIKKCGGFLLRTSNRNTTVNHCADWMIHSSPIPWIGETQSYRYLGVEVSPKRGILPSDPLKEILPLLRKISKAPLKPTQKVKMLITYGIPRVVYGADMSLVGTAVLRKVDREIRNAVKAWLHLSPSTADGLFYSSRVDGGLGLPRLEKQIAISQVKRWCRTMQANDAKCKVLAPALLPKVEIAKRWKVATGVEAEGNLQASLATTDPAVIGKRWRVSEFERWCGLRCQGRGLATFARDPISNHWLGVPWGLHESDYILALQLRSSTVRTLTTLSRGRRMNTTCRACGRGWEGIIHVVSQCRAFKKNRMANHNNICRLLSIIGRALGWEVTREKRITCPLWGTAVPDLILTKNGRGLVVDVAVCYEAKPGTLRRRAEFKVNKYDKFSRPICNTLGLSGVKTFGFVMGARGKWHAGNAEVLNEMGLPRSRKKALAKLFTRALEQYWKRNWRGVYASSVERALF</sequence>
<dbReference type="PROSITE" id="PS50878">
    <property type="entry name" value="RT_POL"/>
    <property type="match status" value="1"/>
</dbReference>
<dbReference type="PROSITE" id="PS50157">
    <property type="entry name" value="ZINC_FINGER_C2H2_2"/>
    <property type="match status" value="1"/>
</dbReference>
<dbReference type="InterPro" id="IPR000477">
    <property type="entry name" value="RT_dom"/>
</dbReference>
<reference evidence="4" key="2">
    <citation type="submission" date="2025-09" db="UniProtKB">
        <authorList>
            <consortium name="Ensembl"/>
        </authorList>
    </citation>
    <scope>IDENTIFICATION</scope>
</reference>
<dbReference type="STRING" id="48699.ENSPLAP00000025087"/>
<feature type="domain" description="Reverse transcriptase" evidence="3">
    <location>
        <begin position="368"/>
        <end position="638"/>
    </location>
</feature>
<proteinExistence type="predicted"/>
<keyword evidence="1" id="KW-0863">Zinc-finger</keyword>
<keyword evidence="1" id="KW-0479">Metal-binding</keyword>
<dbReference type="AlphaFoldDB" id="A0A3B3VJJ4"/>
<dbReference type="GeneTree" id="ENSGT00400000024060"/>
<evidence type="ECO:0000256" key="1">
    <source>
        <dbReference type="PROSITE-ProRule" id="PRU00042"/>
    </source>
</evidence>
<evidence type="ECO:0000259" key="3">
    <source>
        <dbReference type="PROSITE" id="PS50878"/>
    </source>
</evidence>
<dbReference type="InterPro" id="IPR013087">
    <property type="entry name" value="Znf_C2H2_type"/>
</dbReference>
<organism evidence="4 5">
    <name type="scientific">Poecilia latipinna</name>
    <name type="common">sailfin molly</name>
    <dbReference type="NCBI Taxonomy" id="48699"/>
    <lineage>
        <taxon>Eukaryota</taxon>
        <taxon>Metazoa</taxon>
        <taxon>Chordata</taxon>
        <taxon>Craniata</taxon>
        <taxon>Vertebrata</taxon>
        <taxon>Euteleostomi</taxon>
        <taxon>Actinopterygii</taxon>
        <taxon>Neopterygii</taxon>
        <taxon>Teleostei</taxon>
        <taxon>Neoteleostei</taxon>
        <taxon>Acanthomorphata</taxon>
        <taxon>Ovalentaria</taxon>
        <taxon>Atherinomorphae</taxon>
        <taxon>Cyprinodontiformes</taxon>
        <taxon>Poeciliidae</taxon>
        <taxon>Poeciliinae</taxon>
        <taxon>Poecilia</taxon>
    </lineage>
</organism>
<evidence type="ECO:0000313" key="4">
    <source>
        <dbReference type="Ensembl" id="ENSPLAP00000025087.1"/>
    </source>
</evidence>
<protein>
    <recommendedName>
        <fullName evidence="6">Reverse transcriptase domain-containing protein</fullName>
    </recommendedName>
</protein>
<dbReference type="Proteomes" id="UP000261500">
    <property type="component" value="Unplaced"/>
</dbReference>
<dbReference type="InterPro" id="IPR043502">
    <property type="entry name" value="DNA/RNA_pol_sf"/>
</dbReference>
<feature type="domain" description="C2H2-type" evidence="2">
    <location>
        <begin position="124"/>
        <end position="146"/>
    </location>
</feature>
<reference evidence="4" key="1">
    <citation type="submission" date="2025-08" db="UniProtKB">
        <authorList>
            <consortium name="Ensembl"/>
        </authorList>
    </citation>
    <scope>IDENTIFICATION</scope>
</reference>
<dbReference type="SUPFAM" id="SSF56672">
    <property type="entry name" value="DNA/RNA polymerases"/>
    <property type="match status" value="1"/>
</dbReference>
<name>A0A3B3VJJ4_9TELE</name>
<dbReference type="GO" id="GO:0008270">
    <property type="term" value="F:zinc ion binding"/>
    <property type="evidence" value="ECO:0007669"/>
    <property type="project" value="UniProtKB-KW"/>
</dbReference>
<evidence type="ECO:0008006" key="6">
    <source>
        <dbReference type="Google" id="ProtNLM"/>
    </source>
</evidence>
<dbReference type="PANTHER" id="PTHR19446">
    <property type="entry name" value="REVERSE TRANSCRIPTASES"/>
    <property type="match status" value="1"/>
</dbReference>